<reference evidence="1 2" key="1">
    <citation type="submission" date="2019-02" db="EMBL/GenBank/DDBJ databases">
        <authorList>
            <consortium name="Pathogen Informatics"/>
        </authorList>
    </citation>
    <scope>NUCLEOTIDE SEQUENCE [LARGE SCALE GENOMIC DNA]</scope>
    <source>
        <strain evidence="1 2">3012STDY7103891</strain>
    </source>
</reference>
<accession>A0A449IL21</accession>
<dbReference type="AlphaFoldDB" id="A0A449IL21"/>
<proteinExistence type="predicted"/>
<dbReference type="Proteomes" id="UP000330809">
    <property type="component" value="Unassembled WGS sequence"/>
</dbReference>
<dbReference type="EMBL" id="CAACYJ010000035">
    <property type="protein sequence ID" value="VFB20095.1"/>
    <property type="molecule type" value="Genomic_DNA"/>
</dbReference>
<evidence type="ECO:0000313" key="1">
    <source>
        <dbReference type="EMBL" id="VFB20095.1"/>
    </source>
</evidence>
<protein>
    <submittedName>
        <fullName evidence="1">Uncharacterized protein</fullName>
    </submittedName>
</protein>
<name>A0A449IL21_PSEFR</name>
<evidence type="ECO:0000313" key="2">
    <source>
        <dbReference type="Proteomes" id="UP000330809"/>
    </source>
</evidence>
<sequence>MAHTKPCGITHAAFMAFNPVAADERSEAKIERKAFANPIDAVQPNYRMAGIYDCCAAVRSLATLISGYKTPCR</sequence>
<gene>
    <name evidence="1" type="ORF">NCTC10754_02708</name>
</gene>
<organism evidence="1 2">
    <name type="scientific">Pseudomonas fragi</name>
    <dbReference type="NCBI Taxonomy" id="296"/>
    <lineage>
        <taxon>Bacteria</taxon>
        <taxon>Pseudomonadati</taxon>
        <taxon>Pseudomonadota</taxon>
        <taxon>Gammaproteobacteria</taxon>
        <taxon>Pseudomonadales</taxon>
        <taxon>Pseudomonadaceae</taxon>
        <taxon>Pseudomonas</taxon>
    </lineage>
</organism>